<feature type="region of interest" description="Disordered" evidence="1">
    <location>
        <begin position="337"/>
        <end position="472"/>
    </location>
</feature>
<dbReference type="OrthoDB" id="2590867at2759"/>
<sequence>MGIGTKIKEALHGDKDTQSSPHDTTSANSFKSLPKAPGAFPSEDVPGHSNRTGGYISTNEPGLGKSSHNTYGRTDKPATSHGLGTHTTTTTGITTGNTSASRDHGLTGTSSSHRAGGDPYSATNTSNALNQADPRMGNTEGDYYSSGREGASGPHNSKMMNAADPRVDSDRDASRTMGNDYGSSGTHQTGKLTKENKSPYWGSTGSGRGTGTGMGTAGHDHDTRTAPEREYGVNDLSGQDQYGTHDGGITGGAGPREMNDAYDRQSYSPTGVTGNTAGVGGTHNLPHRPLDPSDPSNMSSRHEKINEYGAPTNSQDPGHSGVGKVATGAAAGYGAHELSNRHHKQDMRDYETAGGSSDRHGPFSENVRGTPTTGQQHQRGSTGGSIPDPYSKQQSELTGHGSSFGTSHGAHSSHNSGLGTNQGVYSQHDSPLGSHGMQPGPQSGLGPGQGIHSQHGSSAGGTGGVGQSMHSGHDYGLGPVAVGLGAAGAGQALHPSGHEFGRDSEFGRGTTGAGHTDGRDSGFDSVVPGRHLAGSMGSGSDYGGSNVASGGLGEDHYGPAHPGAKVYHSCDHCGKDNDISKYFRKEATYRLG</sequence>
<feature type="compositionally biased region" description="Basic and acidic residues" evidence="1">
    <location>
        <begin position="346"/>
        <end position="362"/>
    </location>
</feature>
<feature type="compositionally biased region" description="Basic and acidic residues" evidence="1">
    <location>
        <begin position="496"/>
        <end position="506"/>
    </location>
</feature>
<dbReference type="AlphaFoldDB" id="A0A1Y2DJ75"/>
<dbReference type="STRING" id="1141098.A0A1Y2DJ75"/>
<protein>
    <recommendedName>
        <fullName evidence="4">Cell surface protein</fullName>
    </recommendedName>
</protein>
<feature type="compositionally biased region" description="Basic and acidic residues" evidence="1">
    <location>
        <begin position="1"/>
        <end position="17"/>
    </location>
</feature>
<keyword evidence="3" id="KW-1185">Reference proteome</keyword>
<comment type="caution">
    <text evidence="2">The sequence shown here is derived from an EMBL/GenBank/DDBJ whole genome shotgun (WGS) entry which is preliminary data.</text>
</comment>
<evidence type="ECO:0008006" key="4">
    <source>
        <dbReference type="Google" id="ProtNLM"/>
    </source>
</evidence>
<feature type="compositionally biased region" description="Polar residues" evidence="1">
    <location>
        <begin position="181"/>
        <end position="191"/>
    </location>
</feature>
<gene>
    <name evidence="2" type="ORF">BCR38DRAFT_412984</name>
</gene>
<feature type="compositionally biased region" description="Polar residues" evidence="1">
    <location>
        <begin position="367"/>
        <end position="380"/>
    </location>
</feature>
<dbReference type="RefSeq" id="XP_040711981.1">
    <property type="nucleotide sequence ID" value="XM_040858770.1"/>
</dbReference>
<dbReference type="EMBL" id="MCFJ01000014">
    <property type="protein sequence ID" value="ORY59287.1"/>
    <property type="molecule type" value="Genomic_DNA"/>
</dbReference>
<feature type="compositionally biased region" description="Low complexity" evidence="1">
    <location>
        <begin position="399"/>
        <end position="414"/>
    </location>
</feature>
<feature type="compositionally biased region" description="Polar residues" evidence="1">
    <location>
        <begin position="415"/>
        <end position="429"/>
    </location>
</feature>
<feature type="compositionally biased region" description="Polar residues" evidence="1">
    <location>
        <begin position="49"/>
        <end position="72"/>
    </location>
</feature>
<feature type="compositionally biased region" description="Polar residues" evidence="1">
    <location>
        <begin position="18"/>
        <end position="31"/>
    </location>
</feature>
<feature type="region of interest" description="Disordered" evidence="1">
    <location>
        <begin position="307"/>
        <end position="326"/>
    </location>
</feature>
<feature type="compositionally biased region" description="Polar residues" evidence="1">
    <location>
        <begin position="121"/>
        <end position="130"/>
    </location>
</feature>
<reference evidence="2 3" key="1">
    <citation type="submission" date="2016-07" db="EMBL/GenBank/DDBJ databases">
        <title>Pervasive Adenine N6-methylation of Active Genes in Fungi.</title>
        <authorList>
            <consortium name="DOE Joint Genome Institute"/>
            <person name="Mondo S.J."/>
            <person name="Dannebaum R.O."/>
            <person name="Kuo R.C."/>
            <person name="Labutti K."/>
            <person name="Haridas S."/>
            <person name="Kuo A."/>
            <person name="Salamov A."/>
            <person name="Ahrendt S.R."/>
            <person name="Lipzen A."/>
            <person name="Sullivan W."/>
            <person name="Andreopoulos W.B."/>
            <person name="Clum A."/>
            <person name="Lindquist E."/>
            <person name="Daum C."/>
            <person name="Ramamoorthy G.K."/>
            <person name="Gryganskyi A."/>
            <person name="Culley D."/>
            <person name="Magnuson J.K."/>
            <person name="James T.Y."/>
            <person name="O'Malley M.A."/>
            <person name="Stajich J.E."/>
            <person name="Spatafora J.W."/>
            <person name="Visel A."/>
            <person name="Grigoriev I.V."/>
        </authorList>
    </citation>
    <scope>NUCLEOTIDE SEQUENCE [LARGE SCALE GENOMIC DNA]</scope>
    <source>
        <strain evidence="2 3">CBS 129021</strain>
    </source>
</reference>
<feature type="region of interest" description="Disordered" evidence="1">
    <location>
        <begin position="493"/>
        <end position="522"/>
    </location>
</feature>
<feature type="compositionally biased region" description="Basic and acidic residues" evidence="1">
    <location>
        <begin position="165"/>
        <end position="174"/>
    </location>
</feature>
<proteinExistence type="predicted"/>
<dbReference type="InParanoid" id="A0A1Y2DJ75"/>
<evidence type="ECO:0000313" key="2">
    <source>
        <dbReference type="EMBL" id="ORY59287.1"/>
    </source>
</evidence>
<dbReference type="GeneID" id="63774982"/>
<feature type="compositionally biased region" description="Gly residues" evidence="1">
    <location>
        <begin position="204"/>
        <end position="216"/>
    </location>
</feature>
<evidence type="ECO:0000256" key="1">
    <source>
        <dbReference type="SAM" id="MobiDB-lite"/>
    </source>
</evidence>
<accession>A0A1Y2DJ75</accession>
<feature type="compositionally biased region" description="Low complexity" evidence="1">
    <location>
        <begin position="79"/>
        <end position="98"/>
    </location>
</feature>
<feature type="region of interest" description="Disordered" evidence="1">
    <location>
        <begin position="1"/>
        <end position="302"/>
    </location>
</feature>
<dbReference type="Proteomes" id="UP000193689">
    <property type="component" value="Unassembled WGS sequence"/>
</dbReference>
<feature type="compositionally biased region" description="Gly residues" evidence="1">
    <location>
        <begin position="245"/>
        <end position="254"/>
    </location>
</feature>
<name>A0A1Y2DJ75_9PEZI</name>
<feature type="compositionally biased region" description="Basic and acidic residues" evidence="1">
    <location>
        <begin position="218"/>
        <end position="232"/>
    </location>
</feature>
<evidence type="ECO:0000313" key="3">
    <source>
        <dbReference type="Proteomes" id="UP000193689"/>
    </source>
</evidence>
<organism evidence="2 3">
    <name type="scientific">Pseudomassariella vexata</name>
    <dbReference type="NCBI Taxonomy" id="1141098"/>
    <lineage>
        <taxon>Eukaryota</taxon>
        <taxon>Fungi</taxon>
        <taxon>Dikarya</taxon>
        <taxon>Ascomycota</taxon>
        <taxon>Pezizomycotina</taxon>
        <taxon>Sordariomycetes</taxon>
        <taxon>Xylariomycetidae</taxon>
        <taxon>Amphisphaeriales</taxon>
        <taxon>Pseudomassariaceae</taxon>
        <taxon>Pseudomassariella</taxon>
    </lineage>
</organism>